<name>A0A6B8RIM6_9BACL</name>
<dbReference type="InterPro" id="IPR006059">
    <property type="entry name" value="SBP"/>
</dbReference>
<dbReference type="InterPro" id="IPR006061">
    <property type="entry name" value="SBP_1_CS"/>
</dbReference>
<dbReference type="PANTHER" id="PTHR30061:SF50">
    <property type="entry name" value="MALTOSE_MALTODEXTRIN-BINDING PERIPLASMIC PROTEIN"/>
    <property type="match status" value="1"/>
</dbReference>
<dbReference type="EMBL" id="CP034235">
    <property type="protein sequence ID" value="QGQ95198.1"/>
    <property type="molecule type" value="Genomic_DNA"/>
</dbReference>
<dbReference type="KEGG" id="ppsc:EHS13_10020"/>
<organism evidence="5 6">
    <name type="scientific">Paenibacillus psychroresistens</name>
    <dbReference type="NCBI Taxonomy" id="1778678"/>
    <lineage>
        <taxon>Bacteria</taxon>
        <taxon>Bacillati</taxon>
        <taxon>Bacillota</taxon>
        <taxon>Bacilli</taxon>
        <taxon>Bacillales</taxon>
        <taxon>Paenibacillaceae</taxon>
        <taxon>Paenibacillus</taxon>
    </lineage>
</organism>
<dbReference type="Proteomes" id="UP000426246">
    <property type="component" value="Chromosome"/>
</dbReference>
<dbReference type="GO" id="GO:0055052">
    <property type="term" value="C:ATP-binding cassette (ABC) transporter complex, substrate-binding subunit-containing"/>
    <property type="evidence" value="ECO:0007669"/>
    <property type="project" value="TreeGrafter"/>
</dbReference>
<comment type="similarity">
    <text evidence="1">Belongs to the bacterial solute-binding protein 1 family.</text>
</comment>
<dbReference type="RefSeq" id="WP_155700215.1">
    <property type="nucleotide sequence ID" value="NZ_CP034235.1"/>
</dbReference>
<dbReference type="GO" id="GO:0042956">
    <property type="term" value="P:maltodextrin transmembrane transport"/>
    <property type="evidence" value="ECO:0007669"/>
    <property type="project" value="TreeGrafter"/>
</dbReference>
<keyword evidence="2" id="KW-0813">Transport</keyword>
<evidence type="ECO:0000256" key="2">
    <source>
        <dbReference type="ARBA" id="ARBA00022448"/>
    </source>
</evidence>
<dbReference type="GO" id="GO:1901982">
    <property type="term" value="F:maltose binding"/>
    <property type="evidence" value="ECO:0007669"/>
    <property type="project" value="TreeGrafter"/>
</dbReference>
<dbReference type="OrthoDB" id="9798191at2"/>
<evidence type="ECO:0000256" key="1">
    <source>
        <dbReference type="ARBA" id="ARBA00008520"/>
    </source>
</evidence>
<evidence type="ECO:0000313" key="6">
    <source>
        <dbReference type="Proteomes" id="UP000426246"/>
    </source>
</evidence>
<dbReference type="Pfam" id="PF01547">
    <property type="entry name" value="SBP_bac_1"/>
    <property type="match status" value="1"/>
</dbReference>
<dbReference type="AlphaFoldDB" id="A0A6B8RIM6"/>
<dbReference type="PROSITE" id="PS01037">
    <property type="entry name" value="SBP_BACTERIAL_1"/>
    <property type="match status" value="1"/>
</dbReference>
<dbReference type="PANTHER" id="PTHR30061">
    <property type="entry name" value="MALTOSE-BINDING PERIPLASMIC PROTEIN"/>
    <property type="match status" value="1"/>
</dbReference>
<sequence>MKMKKATLLTASVLLAMSMLTACGTKKAETESASSLAPAATAVATAAPEATAAPGSDPFTLSVYYWTETESKPYIEAAEKKFKEKYPNAKLEYKVVPGAKLTEILNTDLAAGQGADVLFNQSPTVLAKGGYIADLSDQPYAPNMLTTLTDANSFEGKLYGAGLNTATFGVLYNKKIFADLGLAAPKTWDEFLAVCEAIKAKGITPITGGFKDNWTAWALTLPIIENSTYGTHPNFEKDLYDGVAKVNSPEVNNAFGKIEQLAQKGYFNANALSINYDQEQQMFADGKAAMVVFGPWFLADVGKKTPQVDVGFFPLFDENGKSTLISGVDVSLSVNAKSKHIQEAKDYVAILMDKDILPVYLKDKNSLPGIKGVTADYTFPGMQDIVTALSTLPTAPQFQLKLPPSVLNKLIDTVIKTIADKKFDPKDLDQADKLYEKDKSTVSFK</sequence>
<protein>
    <submittedName>
        <fullName evidence="5">Extracellular solute-binding protein</fullName>
    </submittedName>
</protein>
<dbReference type="SUPFAM" id="SSF53850">
    <property type="entry name" value="Periplasmic binding protein-like II"/>
    <property type="match status" value="1"/>
</dbReference>
<dbReference type="GO" id="GO:0015768">
    <property type="term" value="P:maltose transport"/>
    <property type="evidence" value="ECO:0007669"/>
    <property type="project" value="TreeGrafter"/>
</dbReference>
<proteinExistence type="inferred from homology"/>
<feature type="signal peptide" evidence="4">
    <location>
        <begin position="1"/>
        <end position="22"/>
    </location>
</feature>
<dbReference type="Gene3D" id="3.40.190.10">
    <property type="entry name" value="Periplasmic binding protein-like II"/>
    <property type="match status" value="2"/>
</dbReference>
<reference evidence="6" key="1">
    <citation type="submission" date="2018-11" db="EMBL/GenBank/DDBJ databases">
        <title>Complete genome sequence of Paenibacillus sp. ML311-T8.</title>
        <authorList>
            <person name="Nam Y.-D."/>
            <person name="Kang J."/>
            <person name="Chung W.-H."/>
            <person name="Park Y.S."/>
        </authorList>
    </citation>
    <scope>NUCLEOTIDE SEQUENCE [LARGE SCALE GENOMIC DNA]</scope>
    <source>
        <strain evidence="6">ML311-T8</strain>
    </source>
</reference>
<gene>
    <name evidence="5" type="ORF">EHS13_10020</name>
</gene>
<evidence type="ECO:0000256" key="3">
    <source>
        <dbReference type="ARBA" id="ARBA00022729"/>
    </source>
</evidence>
<evidence type="ECO:0000313" key="5">
    <source>
        <dbReference type="EMBL" id="QGQ95198.1"/>
    </source>
</evidence>
<keyword evidence="6" id="KW-1185">Reference proteome</keyword>
<accession>A0A6B8RIM6</accession>
<keyword evidence="3 4" id="KW-0732">Signal</keyword>
<evidence type="ECO:0000256" key="4">
    <source>
        <dbReference type="SAM" id="SignalP"/>
    </source>
</evidence>
<feature type="chain" id="PRO_5039035227" evidence="4">
    <location>
        <begin position="23"/>
        <end position="445"/>
    </location>
</feature>
<dbReference type="GO" id="GO:0055085">
    <property type="term" value="P:transmembrane transport"/>
    <property type="evidence" value="ECO:0007669"/>
    <property type="project" value="InterPro"/>
</dbReference>
<dbReference type="PROSITE" id="PS51257">
    <property type="entry name" value="PROKAR_LIPOPROTEIN"/>
    <property type="match status" value="1"/>
</dbReference>